<dbReference type="AlphaFoldDB" id="A0A699YLA3"/>
<accession>A0A699YLA3</accession>
<keyword evidence="1" id="KW-0732">Signal</keyword>
<comment type="caution">
    <text evidence="2">The sequence shown here is derived from an EMBL/GenBank/DDBJ whole genome shotgun (WGS) entry which is preliminary data.</text>
</comment>
<feature type="signal peptide" evidence="1">
    <location>
        <begin position="1"/>
        <end position="27"/>
    </location>
</feature>
<evidence type="ECO:0000313" key="3">
    <source>
        <dbReference type="Proteomes" id="UP000485058"/>
    </source>
</evidence>
<reference evidence="2 3" key="1">
    <citation type="submission" date="2020-02" db="EMBL/GenBank/DDBJ databases">
        <title>Draft genome sequence of Haematococcus lacustris strain NIES-144.</title>
        <authorList>
            <person name="Morimoto D."/>
            <person name="Nakagawa S."/>
            <person name="Yoshida T."/>
            <person name="Sawayama S."/>
        </authorList>
    </citation>
    <scope>NUCLEOTIDE SEQUENCE [LARGE SCALE GENOMIC DNA]</scope>
    <source>
        <strain evidence="2 3">NIES-144</strain>
    </source>
</reference>
<evidence type="ECO:0000256" key="1">
    <source>
        <dbReference type="SAM" id="SignalP"/>
    </source>
</evidence>
<keyword evidence="3" id="KW-1185">Reference proteome</keyword>
<dbReference type="EMBL" id="BLLF01000287">
    <property type="protein sequence ID" value="GFH10105.1"/>
    <property type="molecule type" value="Genomic_DNA"/>
</dbReference>
<proteinExistence type="predicted"/>
<feature type="chain" id="PRO_5025346320" evidence="1">
    <location>
        <begin position="28"/>
        <end position="155"/>
    </location>
</feature>
<feature type="non-terminal residue" evidence="2">
    <location>
        <position position="155"/>
    </location>
</feature>
<dbReference type="Gene3D" id="3.40.50.150">
    <property type="entry name" value="Vaccinia Virus protein VP39"/>
    <property type="match status" value="1"/>
</dbReference>
<evidence type="ECO:0000313" key="2">
    <source>
        <dbReference type="EMBL" id="GFH10105.1"/>
    </source>
</evidence>
<gene>
    <name evidence="2" type="ORF">HaLaN_05357</name>
</gene>
<feature type="non-terminal residue" evidence="2">
    <location>
        <position position="1"/>
    </location>
</feature>
<organism evidence="2 3">
    <name type="scientific">Haematococcus lacustris</name>
    <name type="common">Green alga</name>
    <name type="synonym">Haematococcus pluvialis</name>
    <dbReference type="NCBI Taxonomy" id="44745"/>
    <lineage>
        <taxon>Eukaryota</taxon>
        <taxon>Viridiplantae</taxon>
        <taxon>Chlorophyta</taxon>
        <taxon>core chlorophytes</taxon>
        <taxon>Chlorophyceae</taxon>
        <taxon>CS clade</taxon>
        <taxon>Chlamydomonadales</taxon>
        <taxon>Haematococcaceae</taxon>
        <taxon>Haematococcus</taxon>
    </lineage>
</organism>
<name>A0A699YLA3_HAELA</name>
<sequence>MRSKPYYAKALLRVGQACLALGWLAAAQEAVEEGLAADPLLLGLRALHQQVLREVELALMHAAHPSLPLVKQLSGRRAEVDAYTRDTVNYLTTLADVALPAAYLDGWLNDGPRLACLEAALKQGLECRVLVMGSGMGVVPLLALRAGALHVTVVE</sequence>
<dbReference type="Proteomes" id="UP000485058">
    <property type="component" value="Unassembled WGS sequence"/>
</dbReference>
<dbReference type="InterPro" id="IPR029063">
    <property type="entry name" value="SAM-dependent_MTases_sf"/>
</dbReference>
<protein>
    <submittedName>
        <fullName evidence="2">TPR_REGION domain-containing protein</fullName>
    </submittedName>
</protein>